<accession>A0A9P4LTD3</accession>
<evidence type="ECO:0000256" key="1">
    <source>
        <dbReference type="ARBA" id="ARBA00023125"/>
    </source>
</evidence>
<dbReference type="OrthoDB" id="3938460at2759"/>
<feature type="non-terminal residue" evidence="3">
    <location>
        <position position="1"/>
    </location>
</feature>
<feature type="domain" description="HTH CENPB-type" evidence="2">
    <location>
        <begin position="1"/>
        <end position="61"/>
    </location>
</feature>
<protein>
    <recommendedName>
        <fullName evidence="2">HTH CENPB-type domain-containing protein</fullName>
    </recommendedName>
</protein>
<organism evidence="3 4">
    <name type="scientific">Setomelanomma holmii</name>
    <dbReference type="NCBI Taxonomy" id="210430"/>
    <lineage>
        <taxon>Eukaryota</taxon>
        <taxon>Fungi</taxon>
        <taxon>Dikarya</taxon>
        <taxon>Ascomycota</taxon>
        <taxon>Pezizomycotina</taxon>
        <taxon>Dothideomycetes</taxon>
        <taxon>Pleosporomycetidae</taxon>
        <taxon>Pleosporales</taxon>
        <taxon>Pleosporineae</taxon>
        <taxon>Phaeosphaeriaceae</taxon>
        <taxon>Setomelanomma</taxon>
    </lineage>
</organism>
<dbReference type="AlphaFoldDB" id="A0A9P4LTD3"/>
<dbReference type="Proteomes" id="UP000799777">
    <property type="component" value="Unassembled WGS sequence"/>
</dbReference>
<evidence type="ECO:0000313" key="3">
    <source>
        <dbReference type="EMBL" id="KAF2035672.1"/>
    </source>
</evidence>
<reference evidence="3" key="1">
    <citation type="journal article" date="2020" name="Stud. Mycol.">
        <title>101 Dothideomycetes genomes: a test case for predicting lifestyles and emergence of pathogens.</title>
        <authorList>
            <person name="Haridas S."/>
            <person name="Albert R."/>
            <person name="Binder M."/>
            <person name="Bloem J."/>
            <person name="Labutti K."/>
            <person name="Salamov A."/>
            <person name="Andreopoulos B."/>
            <person name="Baker S."/>
            <person name="Barry K."/>
            <person name="Bills G."/>
            <person name="Bluhm B."/>
            <person name="Cannon C."/>
            <person name="Castanera R."/>
            <person name="Culley D."/>
            <person name="Daum C."/>
            <person name="Ezra D."/>
            <person name="Gonzalez J."/>
            <person name="Henrissat B."/>
            <person name="Kuo A."/>
            <person name="Liang C."/>
            <person name="Lipzen A."/>
            <person name="Lutzoni F."/>
            <person name="Magnuson J."/>
            <person name="Mondo S."/>
            <person name="Nolan M."/>
            <person name="Ohm R."/>
            <person name="Pangilinan J."/>
            <person name="Park H.-J."/>
            <person name="Ramirez L."/>
            <person name="Alfaro M."/>
            <person name="Sun H."/>
            <person name="Tritt A."/>
            <person name="Yoshinaga Y."/>
            <person name="Zwiers L.-H."/>
            <person name="Turgeon B."/>
            <person name="Goodwin S."/>
            <person name="Spatafora J."/>
            <person name="Crous P."/>
            <person name="Grigoriev I."/>
        </authorList>
    </citation>
    <scope>NUCLEOTIDE SEQUENCE</scope>
    <source>
        <strain evidence="3">CBS 110217</strain>
    </source>
</reference>
<evidence type="ECO:0000259" key="2">
    <source>
        <dbReference type="PROSITE" id="PS51253"/>
    </source>
</evidence>
<dbReference type="GO" id="GO:0003677">
    <property type="term" value="F:DNA binding"/>
    <property type="evidence" value="ECO:0007669"/>
    <property type="project" value="UniProtKB-KW"/>
</dbReference>
<keyword evidence="4" id="KW-1185">Reference proteome</keyword>
<dbReference type="PROSITE" id="PS51253">
    <property type="entry name" value="HTH_CENPB"/>
    <property type="match status" value="1"/>
</dbReference>
<sequence>QKKLSLEQELELVRYIGDLTGRGVSPPGGIVQDFASAVAKEDISESWVIRFVKNYKDQLTAKWTTGMDRVRHQADSEVKYKLYFDLLHSKIDKYQVEPQHMYDMDEKGFLIGVTSRSKRIFSKYLWQQG</sequence>
<dbReference type="EMBL" id="ML978157">
    <property type="protein sequence ID" value="KAF2035672.1"/>
    <property type="molecule type" value="Genomic_DNA"/>
</dbReference>
<evidence type="ECO:0000313" key="4">
    <source>
        <dbReference type="Proteomes" id="UP000799777"/>
    </source>
</evidence>
<name>A0A9P4LTD3_9PLEO</name>
<keyword evidence="1" id="KW-0238">DNA-binding</keyword>
<dbReference type="InterPro" id="IPR006600">
    <property type="entry name" value="HTH_CenpB_DNA-bd_dom"/>
</dbReference>
<comment type="caution">
    <text evidence="3">The sequence shown here is derived from an EMBL/GenBank/DDBJ whole genome shotgun (WGS) entry which is preliminary data.</text>
</comment>
<gene>
    <name evidence="3" type="ORF">EK21DRAFT_54562</name>
</gene>
<proteinExistence type="predicted"/>